<dbReference type="GO" id="GO:0015074">
    <property type="term" value="P:DNA integration"/>
    <property type="evidence" value="ECO:0007669"/>
    <property type="project" value="InterPro"/>
</dbReference>
<dbReference type="Pfam" id="PF13551">
    <property type="entry name" value="HTH_29"/>
    <property type="match status" value="1"/>
</dbReference>
<dbReference type="InterPro" id="IPR047797">
    <property type="entry name" value="ISNCY_transpos"/>
</dbReference>
<reference evidence="3" key="1">
    <citation type="submission" date="2016-10" db="EMBL/GenBank/DDBJ databases">
        <authorList>
            <person name="Varghese N."/>
            <person name="Submissions S."/>
        </authorList>
    </citation>
    <scope>NUCLEOTIDE SEQUENCE [LARGE SCALE GENOMIC DNA]</scope>
    <source>
        <strain evidence="3">Nm69</strain>
    </source>
</reference>
<dbReference type="STRING" id="52441.SAMN05216302_101033"/>
<dbReference type="PANTHER" id="PTHR35004:SF7">
    <property type="entry name" value="INTEGRASE PROTEIN"/>
    <property type="match status" value="1"/>
</dbReference>
<dbReference type="OrthoDB" id="5655881at2"/>
<dbReference type="RefSeq" id="WP_090698874.1">
    <property type="nucleotide sequence ID" value="NZ_FOSP01000010.1"/>
</dbReference>
<protein>
    <submittedName>
        <fullName evidence="2">Integrase core domain-containing protein</fullName>
    </submittedName>
</protein>
<dbReference type="Proteomes" id="UP000199533">
    <property type="component" value="Unassembled WGS sequence"/>
</dbReference>
<keyword evidence="3" id="KW-1185">Reference proteome</keyword>
<dbReference type="Gene3D" id="3.30.420.10">
    <property type="entry name" value="Ribonuclease H-like superfamily/Ribonuclease H"/>
    <property type="match status" value="1"/>
</dbReference>
<name>A0A1I4AUG3_9PROT</name>
<dbReference type="PROSITE" id="PS50994">
    <property type="entry name" value="INTEGRASE"/>
    <property type="match status" value="1"/>
</dbReference>
<gene>
    <name evidence="2" type="ORF">SAMN05216302_101033</name>
</gene>
<feature type="domain" description="Integrase catalytic" evidence="1">
    <location>
        <begin position="134"/>
        <end position="306"/>
    </location>
</feature>
<evidence type="ECO:0000313" key="2">
    <source>
        <dbReference type="EMBL" id="SFK59880.1"/>
    </source>
</evidence>
<dbReference type="SUPFAM" id="SSF53098">
    <property type="entry name" value="Ribonuclease H-like"/>
    <property type="match status" value="1"/>
</dbReference>
<dbReference type="PANTHER" id="PTHR35004">
    <property type="entry name" value="TRANSPOSASE RV3428C-RELATED"/>
    <property type="match status" value="1"/>
</dbReference>
<dbReference type="SUPFAM" id="SSF46689">
    <property type="entry name" value="Homeodomain-like"/>
    <property type="match status" value="1"/>
</dbReference>
<evidence type="ECO:0000313" key="3">
    <source>
        <dbReference type="Proteomes" id="UP000199533"/>
    </source>
</evidence>
<sequence>MIVMDSKAQLTVEIIAKIIEGRITIANGAKLLSKCRRTIERYVTRYQQVGIQFVVHGNSGKLPSNKTPTSIKKTVQALIKDKYFDLNLLHLAEKLETDEHIVVKRETLRGWAHDIHHVKRAKRRRGKARKRRERMEAPGLMMQMDGSAHRWFGDKKHCLIAMIDDATSEVHAEFFPSETTAGCLKVMRDCIETKGLFKTLYVDRAGIFGGPKRCNFSQMQRACNELGIEIIFANSPQGKGRIERAFDTFQDRLVSELRLNNINDIAAANAYLKHVFIPQFWQSQIQVKSKHTASEFTPLPGYVNLDDICVIKDHRKIRSDHTFSYGNKFYLIDSPLKYSIANQKIEIRNTSKKGFTAHFAGRKLAVTEVTESGKLVAEDLEVQKKLEVLALVEKLGNVSKASRQSGVSRDTIYRHLKLVKQGGADALKRQETPNLRHKNCVDIAIEKAVVQFSIEHPHLGQQKVALKMTEALGVDVSAGGVRRMWLRNNMNTTALRVERSQALQESA</sequence>
<dbReference type="EMBL" id="FOSP01000010">
    <property type="protein sequence ID" value="SFK59880.1"/>
    <property type="molecule type" value="Genomic_DNA"/>
</dbReference>
<dbReference type="InterPro" id="IPR012337">
    <property type="entry name" value="RNaseH-like_sf"/>
</dbReference>
<dbReference type="NCBIfam" id="NF033594">
    <property type="entry name" value="transpos_ISNCY_2"/>
    <property type="match status" value="1"/>
</dbReference>
<dbReference type="InterPro" id="IPR036397">
    <property type="entry name" value="RNaseH_sf"/>
</dbReference>
<dbReference type="InterPro" id="IPR001584">
    <property type="entry name" value="Integrase_cat-core"/>
</dbReference>
<dbReference type="AlphaFoldDB" id="A0A1I4AUG3"/>
<organism evidence="2 3">
    <name type="scientific">Nitrosomonas aestuarii</name>
    <dbReference type="NCBI Taxonomy" id="52441"/>
    <lineage>
        <taxon>Bacteria</taxon>
        <taxon>Pseudomonadati</taxon>
        <taxon>Pseudomonadota</taxon>
        <taxon>Betaproteobacteria</taxon>
        <taxon>Nitrosomonadales</taxon>
        <taxon>Nitrosomonadaceae</taxon>
        <taxon>Nitrosomonas</taxon>
    </lineage>
</organism>
<accession>A0A1I4AUG3</accession>
<evidence type="ECO:0000259" key="1">
    <source>
        <dbReference type="PROSITE" id="PS50994"/>
    </source>
</evidence>
<dbReference type="GO" id="GO:0003676">
    <property type="term" value="F:nucleic acid binding"/>
    <property type="evidence" value="ECO:0007669"/>
    <property type="project" value="InterPro"/>
</dbReference>
<dbReference type="InterPro" id="IPR009057">
    <property type="entry name" value="Homeodomain-like_sf"/>
</dbReference>
<proteinExistence type="predicted"/>